<name>A0A515ERT5_9BURK</name>
<gene>
    <name evidence="2" type="ORF">EXZ61_14730</name>
</gene>
<keyword evidence="1" id="KW-1133">Transmembrane helix</keyword>
<feature type="transmembrane region" description="Helical" evidence="1">
    <location>
        <begin position="76"/>
        <end position="97"/>
    </location>
</feature>
<accession>A0A515ERT5</accession>
<evidence type="ECO:0000256" key="1">
    <source>
        <dbReference type="SAM" id="Phobius"/>
    </source>
</evidence>
<evidence type="ECO:0008006" key="4">
    <source>
        <dbReference type="Google" id="ProtNLM"/>
    </source>
</evidence>
<protein>
    <recommendedName>
        <fullName evidence="4">DUF2721 domain-containing protein</fullName>
    </recommendedName>
</protein>
<reference evidence="3" key="2">
    <citation type="journal article" date="2020" name="Int. J. Syst. Evol. Microbiol.">
        <title>Genomic insights into a novel species Rhodoferax aquaticus sp. nov., isolated from freshwater.</title>
        <authorList>
            <person name="Li T."/>
            <person name="Zhuo Y."/>
            <person name="Jin C.Z."/>
            <person name="Wu X."/>
            <person name="Ko S.R."/>
            <person name="Jin F.J."/>
            <person name="Ahn C.Y."/>
            <person name="Oh H.M."/>
            <person name="Lee H.G."/>
            <person name="Jin L."/>
        </authorList>
    </citation>
    <scope>NUCLEOTIDE SEQUENCE [LARGE SCALE GENOMIC DNA]</scope>
    <source>
        <strain evidence="3">Gr-4</strain>
    </source>
</reference>
<dbReference type="EMBL" id="CP036282">
    <property type="protein sequence ID" value="QDL55323.1"/>
    <property type="molecule type" value="Genomic_DNA"/>
</dbReference>
<proteinExistence type="predicted"/>
<feature type="transmembrane region" description="Helical" evidence="1">
    <location>
        <begin position="12"/>
        <end position="30"/>
    </location>
</feature>
<dbReference type="KEGG" id="rhg:EXZ61_14730"/>
<dbReference type="RefSeq" id="WP_142812481.1">
    <property type="nucleotide sequence ID" value="NZ_CP036282.1"/>
</dbReference>
<organism evidence="2 3">
    <name type="scientific">Rhodoferax aquaticus</name>
    <dbReference type="NCBI Taxonomy" id="2527691"/>
    <lineage>
        <taxon>Bacteria</taxon>
        <taxon>Pseudomonadati</taxon>
        <taxon>Pseudomonadota</taxon>
        <taxon>Betaproteobacteria</taxon>
        <taxon>Burkholderiales</taxon>
        <taxon>Comamonadaceae</taxon>
        <taxon>Rhodoferax</taxon>
    </lineage>
</organism>
<feature type="transmembrane region" description="Helical" evidence="1">
    <location>
        <begin position="51"/>
        <end position="70"/>
    </location>
</feature>
<keyword evidence="3" id="KW-1185">Reference proteome</keyword>
<sequence>MTEEIARQLPLISVAIAVLMVISQLLDIKAKLAKETAMLAKLRTALFVRHWRMTLAMALGLAAMLSIAWVPVTQSSVLTCVLGGVLTAVAMAGILVFEISLLAADKISALLLQAQATSGALGKDAGR</sequence>
<dbReference type="Proteomes" id="UP000317365">
    <property type="component" value="Chromosome"/>
</dbReference>
<evidence type="ECO:0000313" key="2">
    <source>
        <dbReference type="EMBL" id="QDL55323.1"/>
    </source>
</evidence>
<keyword evidence="1" id="KW-0812">Transmembrane</keyword>
<dbReference type="AlphaFoldDB" id="A0A515ERT5"/>
<evidence type="ECO:0000313" key="3">
    <source>
        <dbReference type="Proteomes" id="UP000317365"/>
    </source>
</evidence>
<reference evidence="3" key="1">
    <citation type="submission" date="2019-02" db="EMBL/GenBank/DDBJ databases">
        <title>Complete genome sequence of Rhodoferax sp. Gr-4.</title>
        <authorList>
            <person name="Jin L."/>
        </authorList>
    </citation>
    <scope>NUCLEOTIDE SEQUENCE [LARGE SCALE GENOMIC DNA]</scope>
    <source>
        <strain evidence="3">Gr-4</strain>
    </source>
</reference>
<keyword evidence="1" id="KW-0472">Membrane</keyword>